<feature type="compositionally biased region" description="Basic and acidic residues" evidence="2">
    <location>
        <begin position="1160"/>
        <end position="1171"/>
    </location>
</feature>
<evidence type="ECO:0000313" key="4">
    <source>
        <dbReference type="EMBL" id="TLH55606.1"/>
    </source>
</evidence>
<feature type="compositionally biased region" description="Low complexity" evidence="2">
    <location>
        <begin position="1432"/>
        <end position="1452"/>
    </location>
</feature>
<dbReference type="InterPro" id="IPR023346">
    <property type="entry name" value="Lysozyme-like_dom_sf"/>
</dbReference>
<feature type="region of interest" description="Disordered" evidence="2">
    <location>
        <begin position="885"/>
        <end position="925"/>
    </location>
</feature>
<feature type="compositionally biased region" description="Pro residues" evidence="2">
    <location>
        <begin position="897"/>
        <end position="906"/>
    </location>
</feature>
<accession>A0A8H2PI99</accession>
<evidence type="ECO:0008006" key="6">
    <source>
        <dbReference type="Google" id="ProtNLM"/>
    </source>
</evidence>
<sequence>MAEYAAGEARLKVIPDASEFRKRLDADLAKINRDFALLLQADTSKAVAELDKFRKDQQGNGIGLDVDVKLAGATAHMDAFRARQSKDIDVKVNADTGSALKKLEELSSAADGIVGKLAKGGLFNGLLAGTTELPVAALAATNLAGAIQQLSQAGLVMPGVFAGIASSIGTAKLGFTGMGDAIGQMYKAAQSGDPKDLKKAAEALKDLSPAAVETVTSIGKVLPEFEKLRKDIVQQNMFDGIGKSIEDVSGRLMPTFKTGLGQISTAWNGTFKSLLGAAGSDSSKSFLDKIFGNTAQAQTKANAAIGPFVHAFGQLATTGTAALPRLADGLTKVSGRFDAFINKSATNGNLDKWINDGITAVSRLGDSVLNIGKIFTNLTKAAGGDGGFIKMLDNATKGLANLTGSSAGQAKLRAFFDDARARLRELVPVLKDVGKVLIDAFKGMQQWGEILMPIIGGIAKGLSSMPGLVTGVVTALLGFKSITGIAALAKDITGLGGALKTAGNNAATLGGALGAGGGPATAAARGGRLAALRNGASRVAGGLTSTRGTLGLTGLAVGSSMQIGADTTAGAVGSALGTIASGTLIGTELGGPIGAGIGFVAGGALAAYNEVLRENRRAAEQAADANAKLQQRIAEGTATLEEASAQQKSLNDSLLASGGKIGDDALSNVEAMVGSLPNRFKADFGDKGGQDATSAIKNLGLTEKQLASQIAGDQGLFDALAGRLRGMGPAGANAAKGLTNLRDSLNKAAETGQTAQPLLDTLAAKMNVDLPQAAANIKTAFDAIPRSTPVNVSAPGGQAVLDILTKIGVQVHADNDKNIVVDAPLAPAVLEQLRALGYEVRTNNDKTINITVDQARFDDTMSKLGQVGEAYRALISTSLGMPAPPSNPNTQAADPFAIPPAAPAAPPAQKAAGGPITGGTPGKDSVPLWGMPGEHMFTVDDVNAMGGQAGVYAFRRALHSGRVRGYAPGGAIEPHGLTAGALPGPVALPGADTDAAGGGLFGSFLSDLGGPFGNLGGLFGGGTAAGTAGQDGTRLLPGLAGLMQAGNDPTLMAQWGDQTGDWLGKFAGKTLMSFGSTLWSGLLGTVGLENSILSPNNPWFQSVAKSAGFALGDDGPFATLLGANGGKGGKGKKFDPKKLREAQDKITDLEGRLQSALERQSELKPNAKESQRNSAQRAVDKARRELEEAKADMAVLQSSGGAAGGRGLPAAPTAGQGASRWAPVIMTALQQIGPRYGITNIEGWTNALVGQIGFESKGDPNAYNPKDSDGLPAIGLGQFKAGTFNAHNITGGNINDGVAQIYAMIDYVAKTYGQNASGIPNHINQGRGYAAGGPITGGTPGKDSVPLWGMPGEHMFTVDDVNAMGGQAGVYAFRSALHSGRVRGFEVGGAITGYVPPVIPPKLPEALKKIPRGAQQIPGAPVTQLPAPVDHPGQPAASAAPTAPAEADPARPAQDKYPGLTPVAPPSPSLNHNLSAINTGIASGAATLGNIASTAASAASFGAGGMGAGGGAGALISGLFNEGGKIATGIVNVVSSSLVGNVTTGTTPNAYGELNFARQRVPQTAPDNRTTYNVQAGYKPADIMEAIRLKESQDMQARLAAFS</sequence>
<gene>
    <name evidence="3" type="ORF">C1S78_027470</name>
    <name evidence="4" type="ORF">C1S78_27420</name>
</gene>
<reference evidence="4" key="1">
    <citation type="submission" date="2018-01" db="EMBL/GenBank/DDBJ databases">
        <title>Comparative genomics of Mycobacterium mucogenicum and Mycobacterium neoaurum clade members emphasizing tRNA and non-coding RNA.</title>
        <authorList>
            <person name="Behra P.R.K."/>
            <person name="Pettersson B.M.F."/>
            <person name="Das S."/>
            <person name="Dasgupta S."/>
            <person name="Kirsebom L.A."/>
        </authorList>
    </citation>
    <scope>NUCLEOTIDE SEQUENCE</scope>
    <source>
        <strain evidence="4">DSM 44124</strain>
    </source>
</reference>
<feature type="region of interest" description="Disordered" evidence="2">
    <location>
        <begin position="1426"/>
        <end position="1468"/>
    </location>
</feature>
<dbReference type="RefSeq" id="WP_053855134.1">
    <property type="nucleotide sequence ID" value="NZ_ANBS01000055.1"/>
</dbReference>
<evidence type="ECO:0000313" key="5">
    <source>
        <dbReference type="Proteomes" id="UP000309231"/>
    </source>
</evidence>
<feature type="coiled-coil region" evidence="1">
    <location>
        <begin position="608"/>
        <end position="646"/>
    </location>
</feature>
<evidence type="ECO:0000256" key="2">
    <source>
        <dbReference type="SAM" id="MobiDB-lite"/>
    </source>
</evidence>
<dbReference type="EMBL" id="POTL01000001">
    <property type="protein sequence ID" value="TLH55606.1"/>
    <property type="molecule type" value="Genomic_DNA"/>
</dbReference>
<feature type="region of interest" description="Disordered" evidence="2">
    <location>
        <begin position="1160"/>
        <end position="1184"/>
    </location>
</feature>
<dbReference type="EMBL" id="CP062008">
    <property type="protein sequence ID" value="QPG69083.1"/>
    <property type="molecule type" value="Genomic_DNA"/>
</dbReference>
<dbReference type="SUPFAM" id="SSF53955">
    <property type="entry name" value="Lysozyme-like"/>
    <property type="match status" value="1"/>
</dbReference>
<dbReference type="GeneID" id="76728702"/>
<protein>
    <recommendedName>
        <fullName evidence="6">Tape measure protein</fullName>
    </recommendedName>
</protein>
<keyword evidence="1" id="KW-0175">Coiled coil</keyword>
<keyword evidence="5" id="KW-1185">Reference proteome</keyword>
<dbReference type="Proteomes" id="UP000309231">
    <property type="component" value="Chromosome"/>
</dbReference>
<name>A0A8H2PI99_MYCMU</name>
<proteinExistence type="predicted"/>
<dbReference type="KEGG" id="mmuc:C1S78_027470"/>
<evidence type="ECO:0000313" key="3">
    <source>
        <dbReference type="EMBL" id="QPG69083.1"/>
    </source>
</evidence>
<evidence type="ECO:0000256" key="1">
    <source>
        <dbReference type="SAM" id="Coils"/>
    </source>
</evidence>
<organism evidence="4">
    <name type="scientific">Mycolicibacterium mucogenicum DSM 44124</name>
    <dbReference type="NCBI Taxonomy" id="1226753"/>
    <lineage>
        <taxon>Bacteria</taxon>
        <taxon>Bacillati</taxon>
        <taxon>Actinomycetota</taxon>
        <taxon>Actinomycetes</taxon>
        <taxon>Mycobacteriales</taxon>
        <taxon>Mycobacteriaceae</taxon>
        <taxon>Mycolicibacterium</taxon>
    </lineage>
</organism>
<reference evidence="3 5" key="3">
    <citation type="journal article" date="2019" name="Sci. Rep.">
        <title>Insight into the biology of Mycobacterium mucogenicum and Mycobacterium neoaurum clade members.</title>
        <authorList>
            <person name="Behra P.R.K."/>
            <person name="Pettersson B.M.F."/>
            <person name="Ramesh M."/>
            <person name="Dasgupta S."/>
            <person name="Kirsebom L.A."/>
        </authorList>
    </citation>
    <scope>NUCLEOTIDE SEQUENCE [LARGE SCALE GENOMIC DNA]</scope>
    <source>
        <strain evidence="3 5">DSM 44124</strain>
    </source>
</reference>
<reference evidence="3 5" key="2">
    <citation type="journal article" date="2019" name="BMC Evol. Biol.">
        <title>Comparative genomics of Mycobacterium mucogenicum and Mycobacterium neoaurum clade members emphasizing tRNA and non-coding RNA.</title>
        <authorList>
            <person name="Behra P.R.K."/>
            <person name="Pettersson B.M.F."/>
            <person name="Das S."/>
            <person name="Dasgupta S."/>
            <person name="Kirsebom L.A."/>
        </authorList>
    </citation>
    <scope>NUCLEOTIDE SEQUENCE [LARGE SCALE GENOMIC DNA]</scope>
    <source>
        <strain evidence="3 5">DSM 44124</strain>
    </source>
</reference>